<dbReference type="Gene3D" id="6.10.140.2220">
    <property type="match status" value="1"/>
</dbReference>
<gene>
    <name evidence="6" type="ORF">WG66_6292</name>
</gene>
<evidence type="ECO:0000256" key="1">
    <source>
        <dbReference type="ARBA" id="ARBA00022723"/>
    </source>
</evidence>
<dbReference type="InterPro" id="IPR002893">
    <property type="entry name" value="Znf_MYND"/>
</dbReference>
<keyword evidence="2 4" id="KW-0863">Zinc-finger</keyword>
<dbReference type="PROSITE" id="PS50865">
    <property type="entry name" value="ZF_MYND_2"/>
    <property type="match status" value="1"/>
</dbReference>
<sequence>MYGVVRFLDYPRLPATAPEDYPKIIKSGISEDGQHPKSPSITGPDGIVTLLYRIGKPEIIDRLLDFEKTKEFTLRVHTDEKDWYKDVYVKRNRADVEIGFINLDGIWAAHGVRYRIEKEPDSLYYYGKWTPISTADLSLGHHWGGCQNWIRKQGGDITKAIMLHRHYNRRVDIRWSGLSHEDWEVIQIDLLARRIEYNQEAEKQHEEYKAKKAQYLANDREADIWMDFAEIYRQRLACRADCDEKKPRLQYTKCKFTRYCSAECQKDDWKYHKTYCGKEEPIPEECKRYLEDML</sequence>
<dbReference type="Pfam" id="PF01753">
    <property type="entry name" value="zf-MYND"/>
    <property type="match status" value="1"/>
</dbReference>
<evidence type="ECO:0000313" key="7">
    <source>
        <dbReference type="Proteomes" id="UP000054988"/>
    </source>
</evidence>
<dbReference type="EMBL" id="LATX01001510">
    <property type="protein sequence ID" value="KTB41130.1"/>
    <property type="molecule type" value="Genomic_DNA"/>
</dbReference>
<feature type="domain" description="MYND-type" evidence="5">
    <location>
        <begin position="239"/>
        <end position="276"/>
    </location>
</feature>
<evidence type="ECO:0000256" key="2">
    <source>
        <dbReference type="ARBA" id="ARBA00022771"/>
    </source>
</evidence>
<dbReference type="Proteomes" id="UP000054988">
    <property type="component" value="Unassembled WGS sequence"/>
</dbReference>
<evidence type="ECO:0000256" key="3">
    <source>
        <dbReference type="ARBA" id="ARBA00022833"/>
    </source>
</evidence>
<evidence type="ECO:0000313" key="6">
    <source>
        <dbReference type="EMBL" id="KTB41130.1"/>
    </source>
</evidence>
<dbReference type="GO" id="GO:0008270">
    <property type="term" value="F:zinc ion binding"/>
    <property type="evidence" value="ECO:0007669"/>
    <property type="project" value="UniProtKB-KW"/>
</dbReference>
<dbReference type="AlphaFoldDB" id="A0A0W0FXX8"/>
<keyword evidence="1" id="KW-0479">Metal-binding</keyword>
<comment type="caution">
    <text evidence="6">The sequence shown here is derived from an EMBL/GenBank/DDBJ whole genome shotgun (WGS) entry which is preliminary data.</text>
</comment>
<evidence type="ECO:0000256" key="4">
    <source>
        <dbReference type="PROSITE-ProRule" id="PRU00134"/>
    </source>
</evidence>
<protein>
    <recommendedName>
        <fullName evidence="5">MYND-type domain-containing protein</fullName>
    </recommendedName>
</protein>
<organism evidence="6 7">
    <name type="scientific">Moniliophthora roreri</name>
    <name type="common">Frosty pod rot fungus</name>
    <name type="synonym">Monilia roreri</name>
    <dbReference type="NCBI Taxonomy" id="221103"/>
    <lineage>
        <taxon>Eukaryota</taxon>
        <taxon>Fungi</taxon>
        <taxon>Dikarya</taxon>
        <taxon>Basidiomycota</taxon>
        <taxon>Agaricomycotina</taxon>
        <taxon>Agaricomycetes</taxon>
        <taxon>Agaricomycetidae</taxon>
        <taxon>Agaricales</taxon>
        <taxon>Marasmiineae</taxon>
        <taxon>Marasmiaceae</taxon>
        <taxon>Moniliophthora</taxon>
    </lineage>
</organism>
<reference evidence="6 7" key="1">
    <citation type="submission" date="2015-12" db="EMBL/GenBank/DDBJ databases">
        <title>Draft genome sequence of Moniliophthora roreri, the causal agent of frosty pod rot of cacao.</title>
        <authorList>
            <person name="Aime M.C."/>
            <person name="Diaz-Valderrama J.R."/>
            <person name="Kijpornyongpan T."/>
            <person name="Phillips-Mora W."/>
        </authorList>
    </citation>
    <scope>NUCLEOTIDE SEQUENCE [LARGE SCALE GENOMIC DNA]</scope>
    <source>
        <strain evidence="6 7">MCA 2952</strain>
    </source>
</reference>
<evidence type="ECO:0000259" key="5">
    <source>
        <dbReference type="PROSITE" id="PS50865"/>
    </source>
</evidence>
<proteinExistence type="predicted"/>
<name>A0A0W0FXX8_MONRR</name>
<keyword evidence="3" id="KW-0862">Zinc</keyword>
<accession>A0A0W0FXX8</accession>
<dbReference type="SUPFAM" id="SSF144232">
    <property type="entry name" value="HIT/MYND zinc finger-like"/>
    <property type="match status" value="1"/>
</dbReference>
<dbReference type="eggNOG" id="ENOG502RCZ5">
    <property type="taxonomic scope" value="Eukaryota"/>
</dbReference>